<dbReference type="InterPro" id="IPR001610">
    <property type="entry name" value="PAC"/>
</dbReference>
<sequence length="824" mass="93518">MSDTASTNILYIEDDLGLAELVRIKLERENYCVTHAESGRQGLALIRKQDFAAVLIDFYLPDMDGLEVLKSMLALKPKTTCIMISGISDIQLMLNAIQQGAEDFVLKDFEGAYLQLLPRTLSKTLLKQRLIAEKNAAELEKNNSEAFYRSLIEHTHVVAWEYLPSERRFSYVSAQAEKLTGHSLEEWTSEGFWETCLYQEDYAKVIAFCSSLTHSQQEQKLEFRLQKKDGSGIWLRQLISVVDRINEGHYVLRGFLIDITEPKQAIAKQRLAELVFDTIHEGIMITDADNRIEIVNPAFTKITGYSFDEVRGQNPRILSSGLQDNAFYNTLWRSLNNYGYWDGELWNRHKNGEMYVQATSISYLHDEAGNLKRHIAVFGDVTEKKQAEAKIHYQANYDPLTDLPNRQLFRDRLHSAVASAKRSKSQLALLFIDLDRFKEVNDSSGHTAGDRLLIQVARRLNECIRESDTLARLGGDEFVVIMNNSGHSHDVENVVRTILEVLEQPFSLGEGINAAISASIGIALYPTDGRDDTTLIQNADAAMYRVKETGRNGFEFFTAEMNREAGKRQQFKNAFKSSLENGEFKVFFQPVWRLNDGQIISAEVLSRWQHPDWGMVMPDDFIPVAEESGFIHDLSLFVVKEVAKQIKIWDTCNLNEISVAINLSPTQFRRLREWLDNMHRILSDHAIAPHRIKLEITETALMGDALKLMEILSHVQTSGIEISLDDFGTGYSSLSRISGMPLNFIKIDRSFINQIGRKGQCNVIEAIISMAHSMNCLVIAEGIETTQQLEYLKQLGCDFGQGFLCSRPVPAEDMLILLQKGIFI</sequence>
<dbReference type="InterPro" id="IPR000160">
    <property type="entry name" value="GGDEF_dom"/>
</dbReference>
<feature type="domain" description="PAC" evidence="4">
    <location>
        <begin position="219"/>
        <end position="271"/>
    </location>
</feature>
<dbReference type="SUPFAM" id="SSF55785">
    <property type="entry name" value="PYP-like sensor domain (PAS domain)"/>
    <property type="match status" value="2"/>
</dbReference>
<dbReference type="Gene3D" id="3.30.450.20">
    <property type="entry name" value="PAS domain"/>
    <property type="match status" value="2"/>
</dbReference>
<evidence type="ECO:0000256" key="1">
    <source>
        <dbReference type="PROSITE-ProRule" id="PRU00169"/>
    </source>
</evidence>
<dbReference type="InterPro" id="IPR011006">
    <property type="entry name" value="CheY-like_superfamily"/>
</dbReference>
<accession>A0ABY3CBP6</accession>
<evidence type="ECO:0000259" key="6">
    <source>
        <dbReference type="PROSITE" id="PS50887"/>
    </source>
</evidence>
<dbReference type="CDD" id="cd01948">
    <property type="entry name" value="EAL"/>
    <property type="match status" value="1"/>
</dbReference>
<dbReference type="SMART" id="SM00052">
    <property type="entry name" value="EAL"/>
    <property type="match status" value="1"/>
</dbReference>
<gene>
    <name evidence="7" type="ORF">EKO24_010700</name>
</gene>
<dbReference type="EMBL" id="RYFG02000093">
    <property type="protein sequence ID" value="TRW95023.1"/>
    <property type="molecule type" value="Genomic_DNA"/>
</dbReference>
<dbReference type="InterPro" id="IPR052155">
    <property type="entry name" value="Biofilm_reg_signaling"/>
</dbReference>
<feature type="domain" description="PAC" evidence="4">
    <location>
        <begin position="341"/>
        <end position="393"/>
    </location>
</feature>
<dbReference type="Pfam" id="PF00072">
    <property type="entry name" value="Response_reg"/>
    <property type="match status" value="1"/>
</dbReference>
<dbReference type="InterPro" id="IPR035919">
    <property type="entry name" value="EAL_sf"/>
</dbReference>
<dbReference type="PROSITE" id="PS50110">
    <property type="entry name" value="RESPONSE_REGULATORY"/>
    <property type="match status" value="1"/>
</dbReference>
<dbReference type="Gene3D" id="3.30.70.270">
    <property type="match status" value="1"/>
</dbReference>
<dbReference type="NCBIfam" id="TIGR00229">
    <property type="entry name" value="sensory_box"/>
    <property type="match status" value="2"/>
</dbReference>
<name>A0ABY3CBP6_9GAMM</name>
<dbReference type="SUPFAM" id="SSF55073">
    <property type="entry name" value="Nucleotide cyclase"/>
    <property type="match status" value="1"/>
</dbReference>
<feature type="modified residue" description="4-aspartylphosphate" evidence="1">
    <location>
        <position position="57"/>
    </location>
</feature>
<dbReference type="InterPro" id="IPR029787">
    <property type="entry name" value="Nucleotide_cyclase"/>
</dbReference>
<dbReference type="PANTHER" id="PTHR44757">
    <property type="entry name" value="DIGUANYLATE CYCLASE DGCP"/>
    <property type="match status" value="1"/>
</dbReference>
<dbReference type="SMART" id="SM00086">
    <property type="entry name" value="PAC"/>
    <property type="match status" value="2"/>
</dbReference>
<dbReference type="InterPro" id="IPR001789">
    <property type="entry name" value="Sig_transdc_resp-reg_receiver"/>
</dbReference>
<dbReference type="Pfam" id="PF08447">
    <property type="entry name" value="PAS_3"/>
    <property type="match status" value="1"/>
</dbReference>
<dbReference type="InterPro" id="IPR000014">
    <property type="entry name" value="PAS"/>
</dbReference>
<organism evidence="7 8">
    <name type="scientific">Candidatus Methylobacter oryzae</name>
    <dbReference type="NCBI Taxonomy" id="2497749"/>
    <lineage>
        <taxon>Bacteria</taxon>
        <taxon>Pseudomonadati</taxon>
        <taxon>Pseudomonadota</taxon>
        <taxon>Gammaproteobacteria</taxon>
        <taxon>Methylococcales</taxon>
        <taxon>Methylococcaceae</taxon>
        <taxon>Methylobacter</taxon>
    </lineage>
</organism>
<keyword evidence="8" id="KW-1185">Reference proteome</keyword>
<dbReference type="InterPro" id="IPR013655">
    <property type="entry name" value="PAS_fold_3"/>
</dbReference>
<dbReference type="Pfam" id="PF00990">
    <property type="entry name" value="GGDEF"/>
    <property type="match status" value="1"/>
</dbReference>
<evidence type="ECO:0000259" key="4">
    <source>
        <dbReference type="PROSITE" id="PS50113"/>
    </source>
</evidence>
<dbReference type="PROSITE" id="PS50113">
    <property type="entry name" value="PAC"/>
    <property type="match status" value="2"/>
</dbReference>
<dbReference type="Proteomes" id="UP000733744">
    <property type="component" value="Unassembled WGS sequence"/>
</dbReference>
<evidence type="ECO:0000313" key="8">
    <source>
        <dbReference type="Proteomes" id="UP000733744"/>
    </source>
</evidence>
<dbReference type="CDD" id="cd00130">
    <property type="entry name" value="PAS"/>
    <property type="match status" value="2"/>
</dbReference>
<dbReference type="InterPro" id="IPR001633">
    <property type="entry name" value="EAL_dom"/>
</dbReference>
<dbReference type="PROSITE" id="PS50883">
    <property type="entry name" value="EAL"/>
    <property type="match status" value="1"/>
</dbReference>
<feature type="domain" description="GGDEF" evidence="6">
    <location>
        <begin position="425"/>
        <end position="559"/>
    </location>
</feature>
<feature type="domain" description="EAL" evidence="5">
    <location>
        <begin position="568"/>
        <end position="822"/>
    </location>
</feature>
<dbReference type="NCBIfam" id="TIGR00254">
    <property type="entry name" value="GGDEF"/>
    <property type="match status" value="1"/>
</dbReference>
<dbReference type="Pfam" id="PF00563">
    <property type="entry name" value="EAL"/>
    <property type="match status" value="1"/>
</dbReference>
<dbReference type="SMART" id="SM00091">
    <property type="entry name" value="PAS"/>
    <property type="match status" value="2"/>
</dbReference>
<dbReference type="CDD" id="cd01949">
    <property type="entry name" value="GGDEF"/>
    <property type="match status" value="1"/>
</dbReference>
<evidence type="ECO:0000313" key="7">
    <source>
        <dbReference type="EMBL" id="TRW95023.1"/>
    </source>
</evidence>
<dbReference type="InterPro" id="IPR043128">
    <property type="entry name" value="Rev_trsase/Diguanyl_cyclase"/>
</dbReference>
<proteinExistence type="predicted"/>
<feature type="domain" description="PAS" evidence="3">
    <location>
        <begin position="268"/>
        <end position="314"/>
    </location>
</feature>
<reference evidence="7 8" key="1">
    <citation type="journal article" date="2019" name="Antonie Van Leeuwenhoek">
        <title>Description of 'Ca. Methylobacter oryzae' KRF1, a novel species from the environmentally important Methylobacter clade 2.</title>
        <authorList>
            <person name="Khatri K."/>
            <person name="Mohite J.A."/>
            <person name="Pandit P.S."/>
            <person name="Bahulikar R."/>
            <person name="Rahalkar M.C."/>
        </authorList>
    </citation>
    <scope>NUCLEOTIDE SEQUENCE [LARGE SCALE GENOMIC DNA]</scope>
    <source>
        <strain evidence="7 8">KRF1</strain>
    </source>
</reference>
<dbReference type="SMART" id="SM00267">
    <property type="entry name" value="GGDEF"/>
    <property type="match status" value="1"/>
</dbReference>
<dbReference type="SUPFAM" id="SSF141868">
    <property type="entry name" value="EAL domain-like"/>
    <property type="match status" value="1"/>
</dbReference>
<dbReference type="SMART" id="SM00448">
    <property type="entry name" value="REC"/>
    <property type="match status" value="1"/>
</dbReference>
<keyword evidence="1" id="KW-0597">Phosphoprotein</keyword>
<dbReference type="PANTHER" id="PTHR44757:SF2">
    <property type="entry name" value="BIOFILM ARCHITECTURE MAINTENANCE PROTEIN MBAA"/>
    <property type="match status" value="1"/>
</dbReference>
<dbReference type="Pfam" id="PF13426">
    <property type="entry name" value="PAS_9"/>
    <property type="match status" value="1"/>
</dbReference>
<feature type="domain" description="Response regulatory" evidence="2">
    <location>
        <begin position="8"/>
        <end position="122"/>
    </location>
</feature>
<comment type="caution">
    <text evidence="7">The sequence shown here is derived from an EMBL/GenBank/DDBJ whole genome shotgun (WGS) entry which is preliminary data.</text>
</comment>
<dbReference type="PROSITE" id="PS50887">
    <property type="entry name" value="GGDEF"/>
    <property type="match status" value="1"/>
</dbReference>
<evidence type="ECO:0000259" key="2">
    <source>
        <dbReference type="PROSITE" id="PS50110"/>
    </source>
</evidence>
<dbReference type="PROSITE" id="PS50112">
    <property type="entry name" value="PAS"/>
    <property type="match status" value="1"/>
</dbReference>
<dbReference type="RefSeq" id="WP_127028336.1">
    <property type="nucleotide sequence ID" value="NZ_RYFG02000093.1"/>
</dbReference>
<evidence type="ECO:0000259" key="3">
    <source>
        <dbReference type="PROSITE" id="PS50112"/>
    </source>
</evidence>
<evidence type="ECO:0000259" key="5">
    <source>
        <dbReference type="PROSITE" id="PS50883"/>
    </source>
</evidence>
<dbReference type="Gene3D" id="3.20.20.450">
    <property type="entry name" value="EAL domain"/>
    <property type="match status" value="1"/>
</dbReference>
<dbReference type="SUPFAM" id="SSF52172">
    <property type="entry name" value="CheY-like"/>
    <property type="match status" value="1"/>
</dbReference>
<dbReference type="Gene3D" id="3.40.50.2300">
    <property type="match status" value="1"/>
</dbReference>
<dbReference type="InterPro" id="IPR000700">
    <property type="entry name" value="PAS-assoc_C"/>
</dbReference>
<protein>
    <submittedName>
        <fullName evidence="7">EAL domain-containing protein</fullName>
    </submittedName>
</protein>
<dbReference type="InterPro" id="IPR035965">
    <property type="entry name" value="PAS-like_dom_sf"/>
</dbReference>